<evidence type="ECO:0000256" key="1">
    <source>
        <dbReference type="ARBA" id="ARBA00022729"/>
    </source>
</evidence>
<dbReference type="SUPFAM" id="SSF53955">
    <property type="entry name" value="Lysozyme-like"/>
    <property type="match status" value="1"/>
</dbReference>
<dbReference type="Gene3D" id="2.20.230.10">
    <property type="entry name" value="Resuscitation-promoting factor rpfb"/>
    <property type="match status" value="1"/>
</dbReference>
<dbReference type="SMART" id="SM01208">
    <property type="entry name" value="G5"/>
    <property type="match status" value="1"/>
</dbReference>
<feature type="compositionally biased region" description="Polar residues" evidence="2">
    <location>
        <begin position="353"/>
        <end position="368"/>
    </location>
</feature>
<evidence type="ECO:0000313" key="5">
    <source>
        <dbReference type="Proteomes" id="UP000236146"/>
    </source>
</evidence>
<feature type="compositionally biased region" description="Low complexity" evidence="2">
    <location>
        <begin position="328"/>
        <end position="352"/>
    </location>
</feature>
<proteinExistence type="predicted"/>
<accession>A0A2K1SV43</accession>
<reference evidence="5" key="1">
    <citation type="submission" date="2016-10" db="EMBL/GenBank/DDBJ databases">
        <authorList>
            <person name="Bumgarner R.E."/>
            <person name="Fredricks D.N."/>
            <person name="Srinivasan S."/>
        </authorList>
    </citation>
    <scope>NUCLEOTIDE SEQUENCE [LARGE SCALE GENOMIC DNA]</scope>
    <source>
        <strain evidence="5">KA00225</strain>
    </source>
</reference>
<dbReference type="AlphaFoldDB" id="A0A2K1SV43"/>
<feature type="region of interest" description="Disordered" evidence="2">
    <location>
        <begin position="285"/>
        <end position="414"/>
    </location>
</feature>
<dbReference type="InterPro" id="IPR023346">
    <property type="entry name" value="Lysozyme-like_dom_sf"/>
</dbReference>
<organism evidence="4 5">
    <name type="scientific">Gardnerella vaginalis</name>
    <dbReference type="NCBI Taxonomy" id="2702"/>
    <lineage>
        <taxon>Bacteria</taxon>
        <taxon>Bacillati</taxon>
        <taxon>Actinomycetota</taxon>
        <taxon>Actinomycetes</taxon>
        <taxon>Bifidobacteriales</taxon>
        <taxon>Bifidobacteriaceae</taxon>
        <taxon>Gardnerella</taxon>
    </lineage>
</organism>
<feature type="compositionally biased region" description="Low complexity" evidence="2">
    <location>
        <begin position="393"/>
        <end position="414"/>
    </location>
</feature>
<feature type="compositionally biased region" description="Polar residues" evidence="2">
    <location>
        <begin position="375"/>
        <end position="391"/>
    </location>
</feature>
<gene>
    <name evidence="4" type="ORF">BFS05_02115</name>
</gene>
<dbReference type="Pfam" id="PF03990">
    <property type="entry name" value="DUF348"/>
    <property type="match status" value="3"/>
</dbReference>
<feature type="compositionally biased region" description="Basic and acidic residues" evidence="2">
    <location>
        <begin position="317"/>
        <end position="327"/>
    </location>
</feature>
<sequence length="523" mass="57039">MIRRWTPKRFVVFRRARVIACVITIALICTGFFVFSSRKAVALTVNGKSKIVTTYAMSTQRLLEEQNIHVKTHDQVITSSGGILTDHSTVTVRSSYQTTVTVDGVTIQFWTVATSIEQLIGFFRANEKNAEKITVNLQNIYDKLSGGLSVNKEGPVTVVCDGKTRVAPNGKLPVSSILDSLGIVLGGEDRVTVENENNKTILRILRVTHGQEKRTVTIPFDTQTITDTNLPIGTRIVQTAGVNGQREDVYNVTYVDGKAESATLASQKVIKPVIDSVVLVGGKAQTNHANTNKTTTKNPKQNNQSKPKKNNKNNSESLKEKTSENKPKTNTNKQNPSNNSNNNSSNTSSENSAKGQSDGQSKGQSNGQSKDKGQSDGQKNDSQNTQTQKPADNTANGPASNAPAPAPAPENSNSMIHATPEQAKLYAKAACAQLGWTGKDWEALVWLWNRESHWRWDAENKSSGAYGIPQAYPADKLGDVSRGGGPNWRNDASVQINWGLNYILNRYGSPSAAVEHSRKIGWY</sequence>
<evidence type="ECO:0000256" key="2">
    <source>
        <dbReference type="SAM" id="MobiDB-lite"/>
    </source>
</evidence>
<dbReference type="EMBL" id="MNLH01000002">
    <property type="protein sequence ID" value="PNS43401.1"/>
    <property type="molecule type" value="Genomic_DNA"/>
</dbReference>
<name>A0A2K1SV43_GARVA</name>
<dbReference type="PROSITE" id="PS51109">
    <property type="entry name" value="G5"/>
    <property type="match status" value="1"/>
</dbReference>
<dbReference type="InterPro" id="IPR007137">
    <property type="entry name" value="DUF348"/>
</dbReference>
<evidence type="ECO:0000313" key="4">
    <source>
        <dbReference type="EMBL" id="PNS43401.1"/>
    </source>
</evidence>
<feature type="compositionally biased region" description="Low complexity" evidence="2">
    <location>
        <begin position="290"/>
        <end position="305"/>
    </location>
</feature>
<dbReference type="Proteomes" id="UP000236146">
    <property type="component" value="Unassembled WGS sequence"/>
</dbReference>
<protein>
    <submittedName>
        <fullName evidence="4">G5 domain-containing protein</fullName>
    </submittedName>
</protein>
<dbReference type="RefSeq" id="WP_103084403.1">
    <property type="nucleotide sequence ID" value="NZ_MNLH01000002.1"/>
</dbReference>
<dbReference type="OrthoDB" id="9766277at2"/>
<dbReference type="Pfam" id="PF07501">
    <property type="entry name" value="G5"/>
    <property type="match status" value="1"/>
</dbReference>
<feature type="domain" description="G5" evidence="3">
    <location>
        <begin position="204"/>
        <end position="284"/>
    </location>
</feature>
<dbReference type="InterPro" id="IPR011098">
    <property type="entry name" value="G5_dom"/>
</dbReference>
<keyword evidence="1" id="KW-0732">Signal</keyword>
<evidence type="ECO:0000259" key="3">
    <source>
        <dbReference type="PROSITE" id="PS51109"/>
    </source>
</evidence>
<comment type="caution">
    <text evidence="4">The sequence shown here is derived from an EMBL/GenBank/DDBJ whole genome shotgun (WGS) entry which is preliminary data.</text>
</comment>